<evidence type="ECO:0000313" key="1">
    <source>
        <dbReference type="EMBL" id="KAJ8641062.1"/>
    </source>
</evidence>
<organism evidence="1 2">
    <name type="scientific">Persea americana</name>
    <name type="common">Avocado</name>
    <dbReference type="NCBI Taxonomy" id="3435"/>
    <lineage>
        <taxon>Eukaryota</taxon>
        <taxon>Viridiplantae</taxon>
        <taxon>Streptophyta</taxon>
        <taxon>Embryophyta</taxon>
        <taxon>Tracheophyta</taxon>
        <taxon>Spermatophyta</taxon>
        <taxon>Magnoliopsida</taxon>
        <taxon>Magnoliidae</taxon>
        <taxon>Laurales</taxon>
        <taxon>Lauraceae</taxon>
        <taxon>Persea</taxon>
    </lineage>
</organism>
<comment type="caution">
    <text evidence="1">The sequence shown here is derived from an EMBL/GenBank/DDBJ whole genome shotgun (WGS) entry which is preliminary data.</text>
</comment>
<name>A0ACC2M5Z0_PERAE</name>
<sequence length="67" mass="7598">MNNILSLASYHLCILEVIRSRGHQTYHKSLSSHSNFWSQRQRSANCSCSAAVVFVNPQALPEFWMSG</sequence>
<proteinExistence type="predicted"/>
<protein>
    <submittedName>
        <fullName evidence="1">Uncharacterized protein</fullName>
    </submittedName>
</protein>
<reference evidence="1 2" key="1">
    <citation type="journal article" date="2022" name="Hortic Res">
        <title>A haplotype resolved chromosomal level avocado genome allows analysis of novel avocado genes.</title>
        <authorList>
            <person name="Nath O."/>
            <person name="Fletcher S.J."/>
            <person name="Hayward A."/>
            <person name="Shaw L.M."/>
            <person name="Masouleh A.K."/>
            <person name="Furtado A."/>
            <person name="Henry R.J."/>
            <person name="Mitter N."/>
        </authorList>
    </citation>
    <scope>NUCLEOTIDE SEQUENCE [LARGE SCALE GENOMIC DNA]</scope>
    <source>
        <strain evidence="2">cv. Hass</strain>
    </source>
</reference>
<evidence type="ECO:0000313" key="2">
    <source>
        <dbReference type="Proteomes" id="UP001234297"/>
    </source>
</evidence>
<gene>
    <name evidence="1" type="ORF">MRB53_017756</name>
</gene>
<keyword evidence="2" id="KW-1185">Reference proteome</keyword>
<dbReference type="EMBL" id="CM056813">
    <property type="protein sequence ID" value="KAJ8641062.1"/>
    <property type="molecule type" value="Genomic_DNA"/>
</dbReference>
<dbReference type="Proteomes" id="UP001234297">
    <property type="component" value="Chromosome 5"/>
</dbReference>
<accession>A0ACC2M5Z0</accession>